<dbReference type="SUPFAM" id="SSF57850">
    <property type="entry name" value="RING/U-box"/>
    <property type="match status" value="1"/>
</dbReference>
<feature type="compositionally biased region" description="Low complexity" evidence="5">
    <location>
        <begin position="297"/>
        <end position="307"/>
    </location>
</feature>
<keyword evidence="8" id="KW-1185">Reference proteome</keyword>
<dbReference type="PANTHER" id="PTHR45931">
    <property type="entry name" value="SI:CH211-59O9.10"/>
    <property type="match status" value="1"/>
</dbReference>
<evidence type="ECO:0000256" key="3">
    <source>
        <dbReference type="ARBA" id="ARBA00022833"/>
    </source>
</evidence>
<feature type="domain" description="RING-type" evidence="6">
    <location>
        <begin position="433"/>
        <end position="474"/>
    </location>
</feature>
<protein>
    <recommendedName>
        <fullName evidence="6">RING-type domain-containing protein</fullName>
    </recommendedName>
</protein>
<keyword evidence="1" id="KW-0479">Metal-binding</keyword>
<evidence type="ECO:0000256" key="5">
    <source>
        <dbReference type="SAM" id="MobiDB-lite"/>
    </source>
</evidence>
<feature type="compositionally biased region" description="Gly residues" evidence="5">
    <location>
        <begin position="273"/>
        <end position="282"/>
    </location>
</feature>
<sequence length="477" mass="49686">MQDTGIDLTDLATAPEPPRRTRRRAPGPSECIDLSAEDGPAGLSKEGLMAALGQEDSAGAAPAPRGQKRKRVPWAEAAAAPSGDSDVLFSSAGAAALPPLSRREGRSGSADGGGDADASAPLQWGSTGTRQQRRARARRGAPPVPEDDPDVAIIDLAEGLSLPAQQPRAPWRLQREPAAAAAPAGAAPAGGAAQRRRSSSPARGARPMSRSEQEVEDARLAVQLMQEEEARRRRADDFARARMQMWQELEEASSTRDRSRQMLQSLDQQRNAAGGGGGGGGGGRRHRGPSGRRHHGGAAPAASGFPGFYPPPPPPGFPAHLLFGSFGGFGGGGGGRHGHGHGHGHGGGGPPAGLPPSLMALREAVVGMQRTGLPPQLLFSDRDFTADDYEMLCRLDETVENRRGASGAQLAALPTQTAPTGGLVSEGGERLSCSICLEEFGEGQQLSTLPCVHKFHADCVRTWLQQKAACPVCQAKL</sequence>
<feature type="region of interest" description="Disordered" evidence="5">
    <location>
        <begin position="269"/>
        <end position="313"/>
    </location>
</feature>
<evidence type="ECO:0000256" key="1">
    <source>
        <dbReference type="ARBA" id="ARBA00022723"/>
    </source>
</evidence>
<feature type="region of interest" description="Disordered" evidence="5">
    <location>
        <begin position="1"/>
        <end position="222"/>
    </location>
</feature>
<evidence type="ECO:0000256" key="2">
    <source>
        <dbReference type="ARBA" id="ARBA00022771"/>
    </source>
</evidence>
<dbReference type="InterPro" id="IPR013083">
    <property type="entry name" value="Znf_RING/FYVE/PHD"/>
</dbReference>
<evidence type="ECO:0000256" key="4">
    <source>
        <dbReference type="PROSITE-ProRule" id="PRU00175"/>
    </source>
</evidence>
<proteinExistence type="predicted"/>
<dbReference type="SMART" id="SM00184">
    <property type="entry name" value="RING"/>
    <property type="match status" value="1"/>
</dbReference>
<dbReference type="EMBL" id="BDRX01000034">
    <property type="protein sequence ID" value="GBF92688.1"/>
    <property type="molecule type" value="Genomic_DNA"/>
</dbReference>
<dbReference type="GO" id="GO:0008270">
    <property type="term" value="F:zinc ion binding"/>
    <property type="evidence" value="ECO:0007669"/>
    <property type="project" value="UniProtKB-KW"/>
</dbReference>
<feature type="compositionally biased region" description="Basic and acidic residues" evidence="5">
    <location>
        <begin position="209"/>
        <end position="219"/>
    </location>
</feature>
<dbReference type="Gene3D" id="3.30.40.10">
    <property type="entry name" value="Zinc/RING finger domain, C3HC4 (zinc finger)"/>
    <property type="match status" value="1"/>
</dbReference>
<feature type="region of interest" description="Disordered" evidence="5">
    <location>
        <begin position="332"/>
        <end position="356"/>
    </location>
</feature>
<dbReference type="AlphaFoldDB" id="A0A2V0NYH1"/>
<name>A0A2V0NYH1_9CHLO</name>
<dbReference type="PANTHER" id="PTHR45931:SF3">
    <property type="entry name" value="RING ZINC FINGER-CONTAINING PROTEIN"/>
    <property type="match status" value="1"/>
</dbReference>
<keyword evidence="3" id="KW-0862">Zinc</keyword>
<organism evidence="7 8">
    <name type="scientific">Raphidocelis subcapitata</name>
    <dbReference type="NCBI Taxonomy" id="307507"/>
    <lineage>
        <taxon>Eukaryota</taxon>
        <taxon>Viridiplantae</taxon>
        <taxon>Chlorophyta</taxon>
        <taxon>core chlorophytes</taxon>
        <taxon>Chlorophyceae</taxon>
        <taxon>CS clade</taxon>
        <taxon>Sphaeropleales</taxon>
        <taxon>Selenastraceae</taxon>
        <taxon>Raphidocelis</taxon>
    </lineage>
</organism>
<dbReference type="GO" id="GO:0061630">
    <property type="term" value="F:ubiquitin protein ligase activity"/>
    <property type="evidence" value="ECO:0007669"/>
    <property type="project" value="TreeGrafter"/>
</dbReference>
<dbReference type="Proteomes" id="UP000247498">
    <property type="component" value="Unassembled WGS sequence"/>
</dbReference>
<feature type="compositionally biased region" description="Low complexity" evidence="5">
    <location>
        <begin position="90"/>
        <end position="100"/>
    </location>
</feature>
<dbReference type="Pfam" id="PF13639">
    <property type="entry name" value="zf-RING_2"/>
    <property type="match status" value="1"/>
</dbReference>
<dbReference type="CDD" id="cd16454">
    <property type="entry name" value="RING-H2_PA-TM-RING"/>
    <property type="match status" value="1"/>
</dbReference>
<evidence type="ECO:0000313" key="7">
    <source>
        <dbReference type="EMBL" id="GBF92688.1"/>
    </source>
</evidence>
<dbReference type="OrthoDB" id="8062037at2759"/>
<gene>
    <name evidence="7" type="ORF">Rsub_05057</name>
</gene>
<keyword evidence="2 4" id="KW-0863">Zinc-finger</keyword>
<feature type="compositionally biased region" description="Basic residues" evidence="5">
    <location>
        <begin position="283"/>
        <end position="296"/>
    </location>
</feature>
<dbReference type="GO" id="GO:0005634">
    <property type="term" value="C:nucleus"/>
    <property type="evidence" value="ECO:0007669"/>
    <property type="project" value="TreeGrafter"/>
</dbReference>
<evidence type="ECO:0000313" key="8">
    <source>
        <dbReference type="Proteomes" id="UP000247498"/>
    </source>
</evidence>
<dbReference type="PROSITE" id="PS50089">
    <property type="entry name" value="ZF_RING_2"/>
    <property type="match status" value="1"/>
</dbReference>
<dbReference type="InterPro" id="IPR001841">
    <property type="entry name" value="Znf_RING"/>
</dbReference>
<feature type="compositionally biased region" description="Low complexity" evidence="5">
    <location>
        <begin position="177"/>
        <end position="208"/>
    </location>
</feature>
<reference evidence="7 8" key="1">
    <citation type="journal article" date="2018" name="Sci. Rep.">
        <title>Raphidocelis subcapitata (=Pseudokirchneriella subcapitata) provides an insight into genome evolution and environmental adaptations in the Sphaeropleales.</title>
        <authorList>
            <person name="Suzuki S."/>
            <person name="Yamaguchi H."/>
            <person name="Nakajima N."/>
            <person name="Kawachi M."/>
        </authorList>
    </citation>
    <scope>NUCLEOTIDE SEQUENCE [LARGE SCALE GENOMIC DNA]</scope>
    <source>
        <strain evidence="7 8">NIES-35</strain>
    </source>
</reference>
<dbReference type="InterPro" id="IPR051834">
    <property type="entry name" value="RING_finger_E3_ligase"/>
</dbReference>
<comment type="caution">
    <text evidence="7">The sequence shown here is derived from an EMBL/GenBank/DDBJ whole genome shotgun (WGS) entry which is preliminary data.</text>
</comment>
<dbReference type="STRING" id="307507.A0A2V0NYH1"/>
<dbReference type="GO" id="GO:0006511">
    <property type="term" value="P:ubiquitin-dependent protein catabolic process"/>
    <property type="evidence" value="ECO:0007669"/>
    <property type="project" value="TreeGrafter"/>
</dbReference>
<accession>A0A2V0NYH1</accession>
<dbReference type="InParanoid" id="A0A2V0NYH1"/>
<evidence type="ECO:0000259" key="6">
    <source>
        <dbReference type="PROSITE" id="PS50089"/>
    </source>
</evidence>